<dbReference type="CDD" id="cd06583">
    <property type="entry name" value="PGRP"/>
    <property type="match status" value="1"/>
</dbReference>
<dbReference type="InterPro" id="IPR006619">
    <property type="entry name" value="PGRP_domain_met/bac"/>
</dbReference>
<dbReference type="PANTHER" id="PTHR11022:SF41">
    <property type="entry name" value="PEPTIDOGLYCAN-RECOGNITION PROTEIN LC-RELATED"/>
    <property type="match status" value="1"/>
</dbReference>
<dbReference type="SMART" id="SM00644">
    <property type="entry name" value="Ami_2"/>
    <property type="match status" value="1"/>
</dbReference>
<evidence type="ECO:0000259" key="5">
    <source>
        <dbReference type="SMART" id="SM00644"/>
    </source>
</evidence>
<dbReference type="InterPro" id="IPR015510">
    <property type="entry name" value="PGRP"/>
</dbReference>
<dbReference type="InterPro" id="IPR036505">
    <property type="entry name" value="Amidase/PGRP_sf"/>
</dbReference>
<sequence length="217" mass="24446">MRGSSAASAEISQRSLSRRAPPQLGGRQTHNSGNNKVDIEIMTCPGIQFVSRGEWEAKAPIDVEYLSAAVGLVFYHHTEGHECYSRENCSKTVQHWQDYHQKTKRWFDIAYQYLVGGDGAVYVGRGFGVVGAHTLAYNYKSVSFGFIGNFTYHAPTEEMLTTAENLIDCGIRLGKILANYTLHGQRDANNRDCPGEAFYKRMTEFSRFRGRLTPYID</sequence>
<keyword evidence="3" id="KW-0391">Immunity</keyword>
<proteinExistence type="evidence at transcript level"/>
<dbReference type="AlphaFoldDB" id="A0A0K8R8L1"/>
<dbReference type="SMART" id="SM00701">
    <property type="entry name" value="PGRP"/>
    <property type="match status" value="1"/>
</dbReference>
<feature type="compositionally biased region" description="Polar residues" evidence="4">
    <location>
        <begin position="26"/>
        <end position="35"/>
    </location>
</feature>
<feature type="domain" description="Peptidoglycan recognition protein family" evidence="6">
    <location>
        <begin position="47"/>
        <end position="189"/>
    </location>
</feature>
<dbReference type="Gene3D" id="3.40.80.10">
    <property type="entry name" value="Peptidoglycan recognition protein-like"/>
    <property type="match status" value="1"/>
</dbReference>
<dbReference type="GO" id="GO:0008745">
    <property type="term" value="F:N-acetylmuramoyl-L-alanine amidase activity"/>
    <property type="evidence" value="ECO:0007669"/>
    <property type="project" value="InterPro"/>
</dbReference>
<organism evidence="7">
    <name type="scientific">Ixodes ricinus</name>
    <name type="common">Common tick</name>
    <name type="synonym">Acarus ricinus</name>
    <dbReference type="NCBI Taxonomy" id="34613"/>
    <lineage>
        <taxon>Eukaryota</taxon>
        <taxon>Metazoa</taxon>
        <taxon>Ecdysozoa</taxon>
        <taxon>Arthropoda</taxon>
        <taxon>Chelicerata</taxon>
        <taxon>Arachnida</taxon>
        <taxon>Acari</taxon>
        <taxon>Parasitiformes</taxon>
        <taxon>Ixodida</taxon>
        <taxon>Ixodoidea</taxon>
        <taxon>Ixodidae</taxon>
        <taxon>Ixodinae</taxon>
        <taxon>Ixodes</taxon>
    </lineage>
</organism>
<dbReference type="Pfam" id="PF01510">
    <property type="entry name" value="Amidase_2"/>
    <property type="match status" value="1"/>
</dbReference>
<dbReference type="GO" id="GO:0008270">
    <property type="term" value="F:zinc ion binding"/>
    <property type="evidence" value="ECO:0007669"/>
    <property type="project" value="InterPro"/>
</dbReference>
<keyword evidence="2" id="KW-0399">Innate immunity</keyword>
<name>A0A0K8R8L1_IXORI</name>
<feature type="compositionally biased region" description="Polar residues" evidence="4">
    <location>
        <begin position="1"/>
        <end position="15"/>
    </location>
</feature>
<dbReference type="SUPFAM" id="SSF55846">
    <property type="entry name" value="N-acetylmuramoyl-L-alanine amidase-like"/>
    <property type="match status" value="1"/>
</dbReference>
<dbReference type="GO" id="GO:0009253">
    <property type="term" value="P:peptidoglycan catabolic process"/>
    <property type="evidence" value="ECO:0007669"/>
    <property type="project" value="InterPro"/>
</dbReference>
<evidence type="ECO:0000259" key="6">
    <source>
        <dbReference type="SMART" id="SM00701"/>
    </source>
</evidence>
<accession>A0A0K8R8L1</accession>
<dbReference type="FunFam" id="3.40.80.10:FF:000001">
    <property type="entry name" value="Peptidoglycan recognition protein 1"/>
    <property type="match status" value="1"/>
</dbReference>
<dbReference type="InterPro" id="IPR002502">
    <property type="entry name" value="Amidase_domain"/>
</dbReference>
<evidence type="ECO:0000256" key="1">
    <source>
        <dbReference type="ARBA" id="ARBA00007553"/>
    </source>
</evidence>
<evidence type="ECO:0000313" key="7">
    <source>
        <dbReference type="EMBL" id="JAA67198.1"/>
    </source>
</evidence>
<evidence type="ECO:0000256" key="3">
    <source>
        <dbReference type="ARBA" id="ARBA00022859"/>
    </source>
</evidence>
<comment type="similarity">
    <text evidence="1">Belongs to the N-acetylmuramoyl-L-alanine amidase 2 family.</text>
</comment>
<evidence type="ECO:0000256" key="4">
    <source>
        <dbReference type="SAM" id="MobiDB-lite"/>
    </source>
</evidence>
<dbReference type="PANTHER" id="PTHR11022">
    <property type="entry name" value="PEPTIDOGLYCAN RECOGNITION PROTEIN"/>
    <property type="match status" value="1"/>
</dbReference>
<dbReference type="GO" id="GO:0045087">
    <property type="term" value="P:innate immune response"/>
    <property type="evidence" value="ECO:0007669"/>
    <property type="project" value="UniProtKB-KW"/>
</dbReference>
<protein>
    <submittedName>
        <fullName evidence="7">Putative peptidoglycan recognition protein</fullName>
    </submittedName>
</protein>
<dbReference type="EMBL" id="GADI01006610">
    <property type="protein sequence ID" value="JAA67198.1"/>
    <property type="molecule type" value="mRNA"/>
</dbReference>
<feature type="domain" description="N-acetylmuramoyl-L-alanine amidase" evidence="5">
    <location>
        <begin position="58"/>
        <end position="195"/>
    </location>
</feature>
<evidence type="ECO:0000256" key="2">
    <source>
        <dbReference type="ARBA" id="ARBA00022588"/>
    </source>
</evidence>
<reference evidence="7" key="1">
    <citation type="submission" date="2012-12" db="EMBL/GenBank/DDBJ databases">
        <title>Identification and characterization of a phenylalanine ammonia-lyase gene family in Isatis indigotica Fort.</title>
        <authorList>
            <person name="Liu Q."/>
            <person name="Chen J."/>
            <person name="Zhou X."/>
            <person name="Di P."/>
            <person name="Xiao Y."/>
            <person name="Xuan H."/>
            <person name="Zhang L."/>
            <person name="Chen W."/>
        </authorList>
    </citation>
    <scope>NUCLEOTIDE SEQUENCE</scope>
    <source>
        <tissue evidence="7">Salivary gland</tissue>
    </source>
</reference>
<feature type="region of interest" description="Disordered" evidence="4">
    <location>
        <begin position="1"/>
        <end position="35"/>
    </location>
</feature>